<gene>
    <name evidence="4" type="primary">SASS6-L</name>
    <name evidence="4" type="ORF">Hamer_G006068</name>
</gene>
<name>A0A8J5MLY3_HOMAM</name>
<proteinExistence type="predicted"/>
<dbReference type="CDD" id="cd10142">
    <property type="entry name" value="HD_SAS6_N"/>
    <property type="match status" value="1"/>
</dbReference>
<comment type="caution">
    <text evidence="4">The sequence shown here is derived from an EMBL/GenBank/DDBJ whole genome shotgun (WGS) entry which is preliminary data.</text>
</comment>
<evidence type="ECO:0000313" key="4">
    <source>
        <dbReference type="EMBL" id="KAG7156338.1"/>
    </source>
</evidence>
<dbReference type="PANTHER" id="PTHR44281">
    <property type="entry name" value="SPINDLE ASSEMBLY ABNORMAL PROTEIN 6 HOMOLOG"/>
    <property type="match status" value="1"/>
</dbReference>
<keyword evidence="5" id="KW-1185">Reference proteome</keyword>
<feature type="coiled-coil region" evidence="1">
    <location>
        <begin position="165"/>
        <end position="210"/>
    </location>
</feature>
<feature type="coiled-coil region" evidence="1">
    <location>
        <begin position="234"/>
        <end position="321"/>
    </location>
</feature>
<dbReference type="EMBL" id="JAHLQT010039184">
    <property type="protein sequence ID" value="KAG7156338.1"/>
    <property type="molecule type" value="Genomic_DNA"/>
</dbReference>
<evidence type="ECO:0000256" key="1">
    <source>
        <dbReference type="SAM" id="Coils"/>
    </source>
</evidence>
<organism evidence="4 5">
    <name type="scientific">Homarus americanus</name>
    <name type="common">American lobster</name>
    <dbReference type="NCBI Taxonomy" id="6706"/>
    <lineage>
        <taxon>Eukaryota</taxon>
        <taxon>Metazoa</taxon>
        <taxon>Ecdysozoa</taxon>
        <taxon>Arthropoda</taxon>
        <taxon>Crustacea</taxon>
        <taxon>Multicrustacea</taxon>
        <taxon>Malacostraca</taxon>
        <taxon>Eumalacostraca</taxon>
        <taxon>Eucarida</taxon>
        <taxon>Decapoda</taxon>
        <taxon>Pleocyemata</taxon>
        <taxon>Astacidea</taxon>
        <taxon>Nephropoidea</taxon>
        <taxon>Nephropidae</taxon>
        <taxon>Homarus</taxon>
    </lineage>
</organism>
<dbReference type="GO" id="GO:0005814">
    <property type="term" value="C:centriole"/>
    <property type="evidence" value="ECO:0007669"/>
    <property type="project" value="TreeGrafter"/>
</dbReference>
<dbReference type="PANTHER" id="PTHR44281:SF2">
    <property type="entry name" value="SPINDLE ASSEMBLY ABNORMAL PROTEIN 6 HOMOLOG"/>
    <property type="match status" value="1"/>
</dbReference>
<dbReference type="Pfam" id="PF16531">
    <property type="entry name" value="SAS-6_N"/>
    <property type="match status" value="1"/>
</dbReference>
<dbReference type="AlphaFoldDB" id="A0A8J5MLY3"/>
<sequence>METHKCNTSGDTLSDGEVMLRVVEAGSAIATATTRTLKLRVELQIKPPASSKELLVRLTDNQDPFLLYTCVVREDDYHSLRQAQGLLVDFNAFPHKFVELVNSCIKENEKDSPRFVLVLRFSDDSGGNATLEVVEVNIFKHLCHLALTLAPAPTQLKLSYLADCCKALKSEMATKERVAADNEQQFRQQLHHTQDMLAKTSQEVQQLQTEINHHVAMSSEKQAQLMSQEKEKLLKVQSDADRRAERELRHLEAKLSHRIEQLQAKLTSLTSQNNELSEKKYRAESSVKDLRGRLNSAEGDLVRCQQELAHIKKQNARLDQENHGKSSTVRELESRISHLEGELRSRDTSLAHTQQMVETLQEQKGSLEEVLEERRQKLVKRENSIQLLYAELQKSLDVIKKLQKKVKEEHITSNVRGAALVQQDKVVAEKDSSVSQLSEQLQLMTNKVSQLTLEKEKFQQELQDATERLQGQEKTLQTNENVISWLNKQLNEIEMTGALAKRAPLTEAYLTSQGSSTLGSTHQGSRFTSGGPPGIIAHSTPLSNTLTSHPTGSSGWSGLAHATVSSIRNIGNIPSIPEEISPRCSHASPTDKENVDGLDSKYFEATNPAAVPVRGLLRANYSNISSSESNSKGLSVDAKVSGKKGLVAVQRGSNTGGGRGMGRISSRGTNKASESQRKPAVSSNHPSSYFPRT</sequence>
<accession>A0A8J5MLY3</accession>
<feature type="coiled-coil region" evidence="1">
    <location>
        <begin position="434"/>
        <end position="482"/>
    </location>
</feature>
<keyword evidence="1" id="KW-0175">Coiled coil</keyword>
<dbReference type="Proteomes" id="UP000747542">
    <property type="component" value="Unassembled WGS sequence"/>
</dbReference>
<dbReference type="GO" id="GO:0007099">
    <property type="term" value="P:centriole replication"/>
    <property type="evidence" value="ECO:0007669"/>
    <property type="project" value="TreeGrafter"/>
</dbReference>
<feature type="coiled-coil region" evidence="1">
    <location>
        <begin position="350"/>
        <end position="409"/>
    </location>
</feature>
<feature type="domain" description="Spindle assembly abnormal protein 6 N-terminal" evidence="3">
    <location>
        <begin position="36"/>
        <end position="148"/>
    </location>
</feature>
<protein>
    <submittedName>
        <fullName evidence="4">Spindle assembly abnormal protein 6-like</fullName>
    </submittedName>
</protein>
<evidence type="ECO:0000256" key="2">
    <source>
        <dbReference type="SAM" id="MobiDB-lite"/>
    </source>
</evidence>
<dbReference type="InterPro" id="IPR032396">
    <property type="entry name" value="SAS-6_N"/>
</dbReference>
<evidence type="ECO:0000313" key="5">
    <source>
        <dbReference type="Proteomes" id="UP000747542"/>
    </source>
</evidence>
<evidence type="ECO:0000259" key="3">
    <source>
        <dbReference type="Pfam" id="PF16531"/>
    </source>
</evidence>
<reference evidence="4" key="1">
    <citation type="journal article" date="2021" name="Sci. Adv.">
        <title>The American lobster genome reveals insights on longevity, neural, and immune adaptations.</title>
        <authorList>
            <person name="Polinski J.M."/>
            <person name="Zimin A.V."/>
            <person name="Clark K.F."/>
            <person name="Kohn A.B."/>
            <person name="Sadowski N."/>
            <person name="Timp W."/>
            <person name="Ptitsyn A."/>
            <person name="Khanna P."/>
            <person name="Romanova D.Y."/>
            <person name="Williams P."/>
            <person name="Greenwood S.J."/>
            <person name="Moroz L.L."/>
            <person name="Walt D.R."/>
            <person name="Bodnar A.G."/>
        </authorList>
    </citation>
    <scope>NUCLEOTIDE SEQUENCE</scope>
    <source>
        <strain evidence="4">GMGI-L3</strain>
    </source>
</reference>
<feature type="compositionally biased region" description="Low complexity" evidence="2">
    <location>
        <begin position="624"/>
        <end position="635"/>
    </location>
</feature>
<dbReference type="OrthoDB" id="49058at2759"/>
<dbReference type="GO" id="GO:0005813">
    <property type="term" value="C:centrosome"/>
    <property type="evidence" value="ECO:0007669"/>
    <property type="project" value="TreeGrafter"/>
</dbReference>
<feature type="region of interest" description="Disordered" evidence="2">
    <location>
        <begin position="624"/>
        <end position="693"/>
    </location>
</feature>